<accession>A0A427XM63</accession>
<evidence type="ECO:0000256" key="2">
    <source>
        <dbReference type="ARBA" id="ARBA00004397"/>
    </source>
</evidence>
<evidence type="ECO:0000256" key="11">
    <source>
        <dbReference type="ARBA" id="ARBA00022927"/>
    </source>
</evidence>
<sequence length="1436" mass="150996">MKLKDISRTATYAWDPSSASEPYIVTGAAAGALDESFSNDSQLEIWRPKYYDADGAANAQGYQLGGKGAGPEGSVTVSSRFNRLAWSQPGATASGRGVIAAGMETGEVVVYDPVKIIAGQEALVFKSDKHTGPVRGLDFNPIQKNLLLSGGINAELYIHDLNNPGTPISPGPLSTKLNEITSLQWNTTVSRVFAASSSSGYTSVWDLRATKEIVSLQYGGGAAKGETAHGMAALQMGKRRGMSDVCWHPDSPTRLITSSEDDDSPIIMLWDLRNTRAPERILSGHTKGVLSVAWCKQDPDLLASCGKDNRTLLWNPQTGDIVGELPSARDWSFQTSWCPSNPNLLATASFDGHIGINSLQATRAEEEPKAVIAEDASAEDVFGALAGQSSSSNDDKFNVQSLGQAPKWMCRPVSATFGYGGLLTSVSNLPGANGKHQSGVVHLRNVVTEESIIDRAKELSEISSDKDKLSEFSATKSDDPSWKALQTLFDANSRDELVTLLGFSKEEVKKQVAEAVKKYGKPEDAEEEKIGGDETPKTDKADKTDTPTVVVATDGSPSETNSLFEDRPFTPATAGGDTDFFASMASGSLRNPQLNAIIPHMNERADSSVAATVGSGASSLRSEIINKDNNFSIYPAGESDVDKLITQALVLGDFASAVDLCVASDRFADALLLAVRGGPELLQSTQKAYFTRRTMAHPFLRVFQSIVTEDLTDIVQNADLAEWRVVFVVLCTFAKDTEFANLADQLGQRLQFKWQLLAASDSPEAKESAKKARQDATLCYLAARNLEHVISIWISEMHEEESSTDAPRYSAHANALQSFIEKVTVFRAATGYVDKDLDSPADPARTYALSGLYDRLHEYADLLATQGLVDVAAKYVKMTPKDYGSGSSIGQSRDRLFAAAGLQEQAVASSSTSAFGAAAAASSSQASKVRSGGRPPAPAAASPYAAAPSYGGPSAYGASGYQSSPFQAAQTTSNPYAPPPSQQQQPPAPTSNAYAPPPTSSPYAATASAPAISNQYGAPQTSTYTPYQPSGYSNGYDANPQPGGYGAPAPNQTYQPAYGATGTVPPPPRANASAVSPLAENLIPASQRRDLPGWNDAPSMAPPKRPTPTARESTPKPAAITSPFPMGDPSQAQYAPPAAASHMASAPPPGRGGPAPGVLPPPPKGGPRPQSAAHNRPPSTQGIPQAPMQTPFAPTGGPPPQQFGQPPSQYQAGPPPPGQHQYGAAPAQAARPPPPRGSPRAGPPPPGVIAGPPPRALSPLGPGGASQAQPSMYGALASPPQQTQPPPPGGRLAGPPPPGRVPTGSQSPQPSAPTPPPAAPVKSRHAAGDRSHIPQGLQHIVDTLSGELSRIKARDLPAHVHRIVNDTERRLNILFDELNNDAVDSSTTGQLDQISKAIAAHDPNTALALHVDLATNATGEATHWAPGVKQLIRLGI</sequence>
<dbReference type="GO" id="GO:0070971">
    <property type="term" value="C:endoplasmic reticulum exit site"/>
    <property type="evidence" value="ECO:0007669"/>
    <property type="project" value="TreeGrafter"/>
</dbReference>
<dbReference type="GeneID" id="39594189"/>
<evidence type="ECO:0000256" key="7">
    <source>
        <dbReference type="ARBA" id="ARBA00022574"/>
    </source>
</evidence>
<evidence type="ECO:0000256" key="12">
    <source>
        <dbReference type="ARBA" id="ARBA00023136"/>
    </source>
</evidence>
<keyword evidence="11" id="KW-0653">Protein transport</keyword>
<feature type="compositionally biased region" description="Pro residues" evidence="16">
    <location>
        <begin position="976"/>
        <end position="1000"/>
    </location>
</feature>
<feature type="compositionally biased region" description="Low complexity" evidence="16">
    <location>
        <begin position="1202"/>
        <end position="1212"/>
    </location>
</feature>
<dbReference type="Gene3D" id="2.130.10.10">
    <property type="entry name" value="YVTN repeat-like/Quinoprotein amine dehydrogenase"/>
    <property type="match status" value="1"/>
</dbReference>
<feature type="repeat" description="WD" evidence="15">
    <location>
        <begin position="282"/>
        <end position="324"/>
    </location>
</feature>
<feature type="region of interest" description="Disordered" evidence="16">
    <location>
        <begin position="1017"/>
        <end position="1074"/>
    </location>
</feature>
<comment type="similarity">
    <text evidence="3">Belongs to the WD repeat SEC31 family.</text>
</comment>
<dbReference type="Gene3D" id="1.20.940.10">
    <property type="entry name" value="Functional domain of the splicing factor Prp18"/>
    <property type="match status" value="1"/>
</dbReference>
<dbReference type="GO" id="GO:0015031">
    <property type="term" value="P:protein transport"/>
    <property type="evidence" value="ECO:0007669"/>
    <property type="project" value="UniProtKB-KW"/>
</dbReference>
<dbReference type="InterPro" id="IPR040251">
    <property type="entry name" value="SEC31-like"/>
</dbReference>
<dbReference type="GO" id="GO:0005789">
    <property type="term" value="C:endoplasmic reticulum membrane"/>
    <property type="evidence" value="ECO:0007669"/>
    <property type="project" value="UniProtKB-SubCell"/>
</dbReference>
<comment type="caution">
    <text evidence="17">The sequence shown here is derived from an EMBL/GenBank/DDBJ whole genome shotgun (WGS) entry which is preliminary data.</text>
</comment>
<feature type="compositionally biased region" description="Pro residues" evidence="16">
    <location>
        <begin position="1310"/>
        <end position="1319"/>
    </location>
</feature>
<dbReference type="InterPro" id="IPR001680">
    <property type="entry name" value="WD40_rpt"/>
</dbReference>
<evidence type="ECO:0000256" key="14">
    <source>
        <dbReference type="ARBA" id="ARBA00025471"/>
    </source>
</evidence>
<feature type="region of interest" description="Disordered" evidence="16">
    <location>
        <begin position="1088"/>
        <end position="1334"/>
    </location>
</feature>
<dbReference type="FunFam" id="2.130.10.10:FF:000193">
    <property type="entry name" value="Protein transport protein SEC31, putative"/>
    <property type="match status" value="1"/>
</dbReference>
<dbReference type="OrthoDB" id="542917at2759"/>
<organism evidence="17 18">
    <name type="scientific">Apiotrichum porosum</name>
    <dbReference type="NCBI Taxonomy" id="105984"/>
    <lineage>
        <taxon>Eukaryota</taxon>
        <taxon>Fungi</taxon>
        <taxon>Dikarya</taxon>
        <taxon>Basidiomycota</taxon>
        <taxon>Agaricomycotina</taxon>
        <taxon>Tremellomycetes</taxon>
        <taxon>Trichosporonales</taxon>
        <taxon>Trichosporonaceae</taxon>
        <taxon>Apiotrichum</taxon>
    </lineage>
</organism>
<dbReference type="PROSITE" id="PS50082">
    <property type="entry name" value="WD_REPEATS_2"/>
    <property type="match status" value="1"/>
</dbReference>
<dbReference type="InterPro" id="IPR015943">
    <property type="entry name" value="WD40/YVTN_repeat-like_dom_sf"/>
</dbReference>
<protein>
    <recommendedName>
        <fullName evidence="5">Protein transport protein SEC31</fullName>
    </recommendedName>
    <alternativeName>
        <fullName evidence="4">Protein transport protein sec31</fullName>
    </alternativeName>
</protein>
<evidence type="ECO:0000313" key="18">
    <source>
        <dbReference type="Proteomes" id="UP000279236"/>
    </source>
</evidence>
<comment type="subcellular location">
    <subcellularLocation>
        <location evidence="1">Cytoplasmic vesicle</location>
        <location evidence="1">COPII-coated vesicle membrane</location>
        <topology evidence="1">Peripheral membrane protein</topology>
        <orientation evidence="1">Cytoplasmic side</orientation>
    </subcellularLocation>
    <subcellularLocation>
        <location evidence="2">Endoplasmic reticulum membrane</location>
        <topology evidence="2">Peripheral membrane protein</topology>
        <orientation evidence="2">Cytoplasmic side</orientation>
    </subcellularLocation>
</comment>
<evidence type="ECO:0000256" key="3">
    <source>
        <dbReference type="ARBA" id="ARBA00009358"/>
    </source>
</evidence>
<feature type="compositionally biased region" description="Polar residues" evidence="16">
    <location>
        <begin position="1017"/>
        <end position="1033"/>
    </location>
</feature>
<dbReference type="Proteomes" id="UP000279236">
    <property type="component" value="Unassembled WGS sequence"/>
</dbReference>
<feature type="compositionally biased region" description="Low complexity" evidence="16">
    <location>
        <begin position="1219"/>
        <end position="1230"/>
    </location>
</feature>
<dbReference type="GO" id="GO:0090110">
    <property type="term" value="P:COPII-coated vesicle cargo loading"/>
    <property type="evidence" value="ECO:0007669"/>
    <property type="project" value="TreeGrafter"/>
</dbReference>
<name>A0A427XM63_9TREE</name>
<comment type="function">
    <text evidence="14">Component of the coat protein complex II (COPII) which promotes the formation of transport vesicles from the endoplasmic reticulum (ER). The coat has two main functions, the physical deformation of the endoplasmic reticulum membrane into vesicles and the selection of cargo molecules.</text>
</comment>
<evidence type="ECO:0000256" key="6">
    <source>
        <dbReference type="ARBA" id="ARBA00022448"/>
    </source>
</evidence>
<dbReference type="Gene3D" id="1.25.40.1030">
    <property type="match status" value="1"/>
</dbReference>
<evidence type="ECO:0000256" key="5">
    <source>
        <dbReference type="ARBA" id="ARBA00021236"/>
    </source>
</evidence>
<feature type="compositionally biased region" description="Pro residues" evidence="16">
    <location>
        <begin position="1146"/>
        <end position="1166"/>
    </location>
</feature>
<feature type="compositionally biased region" description="Basic and acidic residues" evidence="16">
    <location>
        <begin position="518"/>
        <end position="545"/>
    </location>
</feature>
<evidence type="ECO:0000256" key="10">
    <source>
        <dbReference type="ARBA" id="ARBA00022892"/>
    </source>
</evidence>
<keyword evidence="10" id="KW-0931">ER-Golgi transport</keyword>
<feature type="region of interest" description="Disordered" evidence="16">
    <location>
        <begin position="924"/>
        <end position="944"/>
    </location>
</feature>
<keyword evidence="6" id="KW-0813">Transport</keyword>
<dbReference type="PANTHER" id="PTHR13923">
    <property type="entry name" value="SEC31-RELATED PROTEIN"/>
    <property type="match status" value="1"/>
</dbReference>
<keyword evidence="9" id="KW-0256">Endoplasmic reticulum</keyword>
<dbReference type="RefSeq" id="XP_028475084.1">
    <property type="nucleotide sequence ID" value="XM_028624916.1"/>
</dbReference>
<gene>
    <name evidence="17" type="primary">SEC31</name>
    <name evidence="17" type="ORF">EHS24_009646</name>
</gene>
<evidence type="ECO:0000313" key="17">
    <source>
        <dbReference type="EMBL" id="RSH79975.1"/>
    </source>
</evidence>
<evidence type="ECO:0000256" key="9">
    <source>
        <dbReference type="ARBA" id="ARBA00022824"/>
    </source>
</evidence>
<dbReference type="GO" id="GO:0030127">
    <property type="term" value="C:COPII vesicle coat"/>
    <property type="evidence" value="ECO:0007669"/>
    <property type="project" value="TreeGrafter"/>
</dbReference>
<keyword evidence="8" id="KW-0677">Repeat</keyword>
<keyword evidence="7 15" id="KW-0853">WD repeat</keyword>
<evidence type="ECO:0000256" key="13">
    <source>
        <dbReference type="ARBA" id="ARBA00023329"/>
    </source>
</evidence>
<feature type="compositionally biased region" description="Pro residues" evidence="16">
    <location>
        <begin position="1231"/>
        <end position="1256"/>
    </location>
</feature>
<dbReference type="SUPFAM" id="SSF50978">
    <property type="entry name" value="WD40 repeat-like"/>
    <property type="match status" value="1"/>
</dbReference>
<evidence type="ECO:0000256" key="15">
    <source>
        <dbReference type="PROSITE-ProRule" id="PRU00221"/>
    </source>
</evidence>
<feature type="region of interest" description="Disordered" evidence="16">
    <location>
        <begin position="518"/>
        <end position="569"/>
    </location>
</feature>
<dbReference type="Pfam" id="PF00400">
    <property type="entry name" value="WD40"/>
    <property type="match status" value="1"/>
</dbReference>
<evidence type="ECO:0000256" key="8">
    <source>
        <dbReference type="ARBA" id="ARBA00022737"/>
    </source>
</evidence>
<keyword evidence="13" id="KW-0968">Cytoplasmic vesicle</keyword>
<dbReference type="GO" id="GO:0007029">
    <property type="term" value="P:endoplasmic reticulum organization"/>
    <property type="evidence" value="ECO:0007669"/>
    <property type="project" value="TreeGrafter"/>
</dbReference>
<dbReference type="PANTHER" id="PTHR13923:SF11">
    <property type="entry name" value="SECRETORY 31, ISOFORM D"/>
    <property type="match status" value="1"/>
</dbReference>
<feature type="compositionally biased region" description="Low complexity" evidence="16">
    <location>
        <begin position="1129"/>
        <end position="1145"/>
    </location>
</feature>
<keyword evidence="12" id="KW-0472">Membrane</keyword>
<feature type="compositionally biased region" description="Pro residues" evidence="16">
    <location>
        <begin position="1282"/>
        <end position="1300"/>
    </location>
</feature>
<dbReference type="EMBL" id="RSCE01000009">
    <property type="protein sequence ID" value="RSH79975.1"/>
    <property type="molecule type" value="Genomic_DNA"/>
</dbReference>
<dbReference type="STRING" id="105984.A0A427XM63"/>
<dbReference type="GO" id="GO:0005198">
    <property type="term" value="F:structural molecule activity"/>
    <property type="evidence" value="ECO:0007669"/>
    <property type="project" value="TreeGrafter"/>
</dbReference>
<feature type="region of interest" description="Disordered" evidence="16">
    <location>
        <begin position="961"/>
        <end position="1005"/>
    </location>
</feature>
<keyword evidence="18" id="KW-1185">Reference proteome</keyword>
<evidence type="ECO:0000256" key="16">
    <source>
        <dbReference type="SAM" id="MobiDB-lite"/>
    </source>
</evidence>
<proteinExistence type="inferred from homology"/>
<evidence type="ECO:0000256" key="1">
    <source>
        <dbReference type="ARBA" id="ARBA00004299"/>
    </source>
</evidence>
<reference evidence="17 18" key="1">
    <citation type="submission" date="2018-11" db="EMBL/GenBank/DDBJ databases">
        <title>Genome sequence of Apiotrichum porosum DSM 27194.</title>
        <authorList>
            <person name="Aliyu H."/>
            <person name="Gorte O."/>
            <person name="Ochsenreither K."/>
        </authorList>
    </citation>
    <scope>NUCLEOTIDE SEQUENCE [LARGE SCALE GENOMIC DNA]</scope>
    <source>
        <strain evidence="17 18">DSM 27194</strain>
    </source>
</reference>
<dbReference type="InterPro" id="IPR036322">
    <property type="entry name" value="WD40_repeat_dom_sf"/>
</dbReference>
<evidence type="ECO:0000256" key="4">
    <source>
        <dbReference type="ARBA" id="ARBA00013507"/>
    </source>
</evidence>
<dbReference type="SMART" id="SM00320">
    <property type="entry name" value="WD40"/>
    <property type="match status" value="5"/>
</dbReference>